<proteinExistence type="predicted"/>
<dbReference type="Proteomes" id="UP000243542">
    <property type="component" value="Unassembled WGS sequence"/>
</dbReference>
<feature type="region of interest" description="Disordered" evidence="1">
    <location>
        <begin position="1"/>
        <end position="21"/>
    </location>
</feature>
<keyword evidence="3" id="KW-1185">Reference proteome</keyword>
<comment type="caution">
    <text evidence="2">The sequence shown here is derived from an EMBL/GenBank/DDBJ whole genome shotgun (WGS) entry which is preliminary data.</text>
</comment>
<dbReference type="RefSeq" id="WP_098511897.1">
    <property type="nucleotide sequence ID" value="NZ_JBIAKZ010000024.1"/>
</dbReference>
<evidence type="ECO:0000313" key="3">
    <source>
        <dbReference type="Proteomes" id="UP000243542"/>
    </source>
</evidence>
<organism evidence="2 3">
    <name type="scientific">Amycolatopsis sulphurea</name>
    <dbReference type="NCBI Taxonomy" id="76022"/>
    <lineage>
        <taxon>Bacteria</taxon>
        <taxon>Bacillati</taxon>
        <taxon>Actinomycetota</taxon>
        <taxon>Actinomycetes</taxon>
        <taxon>Pseudonocardiales</taxon>
        <taxon>Pseudonocardiaceae</taxon>
        <taxon>Amycolatopsis</taxon>
    </lineage>
</organism>
<name>A0A2A9FAR0_9PSEU</name>
<gene>
    <name evidence="2" type="ORF">ATK36_2946</name>
</gene>
<accession>A0A2A9FAR0</accession>
<dbReference type="AlphaFoldDB" id="A0A2A9FAR0"/>
<feature type="region of interest" description="Disordered" evidence="1">
    <location>
        <begin position="57"/>
        <end position="84"/>
    </location>
</feature>
<evidence type="ECO:0000313" key="2">
    <source>
        <dbReference type="EMBL" id="PFG47886.1"/>
    </source>
</evidence>
<protein>
    <submittedName>
        <fullName evidence="2">Uncharacterized protein</fullName>
    </submittedName>
</protein>
<sequence length="84" mass="8699">MTDEKDESIRPAITRARRGRTARAVAELHAVPAGEEPGAAAHSGVVPVLFSASAEAHDDAVTAPEQGADWRSPFGAPLRPASGE</sequence>
<evidence type="ECO:0000256" key="1">
    <source>
        <dbReference type="SAM" id="MobiDB-lite"/>
    </source>
</evidence>
<dbReference type="EMBL" id="PDJK01000002">
    <property type="protein sequence ID" value="PFG47886.1"/>
    <property type="molecule type" value="Genomic_DNA"/>
</dbReference>
<reference evidence="2 3" key="1">
    <citation type="submission" date="2017-10" db="EMBL/GenBank/DDBJ databases">
        <title>Sequencing the genomes of 1000 actinobacteria strains.</title>
        <authorList>
            <person name="Klenk H.-P."/>
        </authorList>
    </citation>
    <scope>NUCLEOTIDE SEQUENCE [LARGE SCALE GENOMIC DNA]</scope>
    <source>
        <strain evidence="2 3">DSM 46092</strain>
    </source>
</reference>